<keyword evidence="3" id="KW-1185">Reference proteome</keyword>
<accession>A0A9W4WZA9</accession>
<organism evidence="2 3">
    <name type="scientific">Funneliformis geosporum</name>
    <dbReference type="NCBI Taxonomy" id="1117311"/>
    <lineage>
        <taxon>Eukaryota</taxon>
        <taxon>Fungi</taxon>
        <taxon>Fungi incertae sedis</taxon>
        <taxon>Mucoromycota</taxon>
        <taxon>Glomeromycotina</taxon>
        <taxon>Glomeromycetes</taxon>
        <taxon>Glomerales</taxon>
        <taxon>Glomeraceae</taxon>
        <taxon>Funneliformis</taxon>
    </lineage>
</organism>
<name>A0A9W4WZA9_9GLOM</name>
<feature type="region of interest" description="Disordered" evidence="1">
    <location>
        <begin position="35"/>
        <end position="59"/>
    </location>
</feature>
<dbReference type="Proteomes" id="UP001153678">
    <property type="component" value="Unassembled WGS sequence"/>
</dbReference>
<gene>
    <name evidence="2" type="ORF">FWILDA_LOCUS11151</name>
</gene>
<proteinExistence type="predicted"/>
<evidence type="ECO:0000313" key="3">
    <source>
        <dbReference type="Proteomes" id="UP001153678"/>
    </source>
</evidence>
<dbReference type="EMBL" id="CAMKVN010003065">
    <property type="protein sequence ID" value="CAI2183587.1"/>
    <property type="molecule type" value="Genomic_DNA"/>
</dbReference>
<evidence type="ECO:0000256" key="1">
    <source>
        <dbReference type="SAM" id="MobiDB-lite"/>
    </source>
</evidence>
<comment type="caution">
    <text evidence="2">The sequence shown here is derived from an EMBL/GenBank/DDBJ whole genome shotgun (WGS) entry which is preliminary data.</text>
</comment>
<dbReference type="AlphaFoldDB" id="A0A9W4WZA9"/>
<feature type="non-terminal residue" evidence="2">
    <location>
        <position position="59"/>
    </location>
</feature>
<sequence>IYQPSSEAVLEALKKLKDSNKADIISSDPFLHLREIPSSQNSDNEKSSHDDTSTFGSLM</sequence>
<feature type="compositionally biased region" description="Basic and acidic residues" evidence="1">
    <location>
        <begin position="43"/>
        <end position="52"/>
    </location>
</feature>
<evidence type="ECO:0000313" key="2">
    <source>
        <dbReference type="EMBL" id="CAI2183587.1"/>
    </source>
</evidence>
<reference evidence="2" key="1">
    <citation type="submission" date="2022-08" db="EMBL/GenBank/DDBJ databases">
        <authorList>
            <person name="Kallberg Y."/>
            <person name="Tangrot J."/>
            <person name="Rosling A."/>
        </authorList>
    </citation>
    <scope>NUCLEOTIDE SEQUENCE</scope>
    <source>
        <strain evidence="2">Wild A</strain>
    </source>
</reference>
<protein>
    <submittedName>
        <fullName evidence="2">8238_t:CDS:1</fullName>
    </submittedName>
</protein>